<protein>
    <recommendedName>
        <fullName evidence="3">Aminotransferase</fullName>
    </recommendedName>
</protein>
<evidence type="ECO:0008006" key="3">
    <source>
        <dbReference type="Google" id="ProtNLM"/>
    </source>
</evidence>
<gene>
    <name evidence="1" type="ORF">WKW77_33930</name>
</gene>
<dbReference type="Proteomes" id="UP001365846">
    <property type="component" value="Unassembled WGS sequence"/>
</dbReference>
<dbReference type="RefSeq" id="WP_340361288.1">
    <property type="nucleotide sequence ID" value="NZ_JBBKZU010000030.1"/>
</dbReference>
<dbReference type="EMBL" id="JBBKZU010000030">
    <property type="protein sequence ID" value="MEJ8816093.1"/>
    <property type="molecule type" value="Genomic_DNA"/>
</dbReference>
<name>A0ABU8VR07_9BURK</name>
<keyword evidence="2" id="KW-1185">Reference proteome</keyword>
<evidence type="ECO:0000313" key="2">
    <source>
        <dbReference type="Proteomes" id="UP001365846"/>
    </source>
</evidence>
<sequence length="316" mass="35577">MHTCQVPGDTLDQWLKAYPSTVGRYGHLLLEQVGLNDVALVEALRPYFESAHLDAREHFHEEICIDLHPDAGSVGAHVTYPTCLPSTTRRGLFGEVMAGMLTEHYSYVGGHQWRVPIFLFRHHEDVKHYLFTLARDSSLTREVMGRHGSDFLAIAFDEQGHVVRYLAGEAKWRKQLRQSVVDAMLLGQKVDDGSGNRVHSGTGIWHQLNVRDTRLPYGMRQLQKLLKERDATGFAAAIHSIDQALMLDNAATIPRTNLVLICANDFPTRGEGNPMIDWEAQPTAYTAPHDLQVVEVFLHEGEKLIDDIYDSLWSGS</sequence>
<comment type="caution">
    <text evidence="1">The sequence shown here is derived from an EMBL/GenBank/DDBJ whole genome shotgun (WGS) entry which is preliminary data.</text>
</comment>
<reference evidence="1 2" key="1">
    <citation type="submission" date="2024-03" db="EMBL/GenBank/DDBJ databases">
        <title>Novel species of the genus Variovorax.</title>
        <authorList>
            <person name="Liu Q."/>
            <person name="Xin Y.-H."/>
        </authorList>
    </citation>
    <scope>NUCLEOTIDE SEQUENCE [LARGE SCALE GENOMIC DNA]</scope>
    <source>
        <strain evidence="1 2">KACC 18899</strain>
    </source>
</reference>
<organism evidence="1 2">
    <name type="scientific">Variovorax ureilyticus</name>
    <dbReference type="NCBI Taxonomy" id="1836198"/>
    <lineage>
        <taxon>Bacteria</taxon>
        <taxon>Pseudomonadati</taxon>
        <taxon>Pseudomonadota</taxon>
        <taxon>Betaproteobacteria</taxon>
        <taxon>Burkholderiales</taxon>
        <taxon>Comamonadaceae</taxon>
        <taxon>Variovorax</taxon>
    </lineage>
</organism>
<proteinExistence type="predicted"/>
<evidence type="ECO:0000313" key="1">
    <source>
        <dbReference type="EMBL" id="MEJ8816093.1"/>
    </source>
</evidence>
<accession>A0ABU8VR07</accession>